<comment type="caution">
    <text evidence="1">The sequence shown here is derived from an EMBL/GenBank/DDBJ whole genome shotgun (WGS) entry which is preliminary data.</text>
</comment>
<dbReference type="AlphaFoldDB" id="A0AAV1HSV1"/>
<reference evidence="1 2" key="1">
    <citation type="submission" date="2023-10" db="EMBL/GenBank/DDBJ databases">
        <authorList>
            <person name="Maclean D."/>
            <person name="Macfadyen A."/>
        </authorList>
    </citation>
    <scope>NUCLEOTIDE SEQUENCE [LARGE SCALE GENOMIC DNA]</scope>
</reference>
<dbReference type="Proteomes" id="UP001314263">
    <property type="component" value="Unassembled WGS sequence"/>
</dbReference>
<protein>
    <submittedName>
        <fullName evidence="1">Uncharacterized protein</fullName>
    </submittedName>
</protein>
<organism evidence="1 2">
    <name type="scientific">Coccomyxa viridis</name>
    <dbReference type="NCBI Taxonomy" id="1274662"/>
    <lineage>
        <taxon>Eukaryota</taxon>
        <taxon>Viridiplantae</taxon>
        <taxon>Chlorophyta</taxon>
        <taxon>core chlorophytes</taxon>
        <taxon>Trebouxiophyceae</taxon>
        <taxon>Trebouxiophyceae incertae sedis</taxon>
        <taxon>Coccomyxaceae</taxon>
        <taxon>Coccomyxa</taxon>
    </lineage>
</organism>
<gene>
    <name evidence="1" type="ORF">CVIRNUC_000778</name>
</gene>
<evidence type="ECO:0000313" key="1">
    <source>
        <dbReference type="EMBL" id="CAK0736637.1"/>
    </source>
</evidence>
<name>A0AAV1HSV1_9CHLO</name>
<dbReference type="EMBL" id="CAUYUE010000001">
    <property type="protein sequence ID" value="CAK0736637.1"/>
    <property type="molecule type" value="Genomic_DNA"/>
</dbReference>
<accession>A0AAV1HSV1</accession>
<keyword evidence="2" id="KW-1185">Reference proteome</keyword>
<evidence type="ECO:0000313" key="2">
    <source>
        <dbReference type="Proteomes" id="UP001314263"/>
    </source>
</evidence>
<sequence>MVILASSGTGRVFISGVTQAVSANLNGLGSAVIDSASDDVKITGSAGLGVGPAVFYNRGTCSVQSQFGSFFSSPCQQTSVSIPSVTPEWTCGLNLSGTFNCSVSLGKIVGSSGSSTYVSNGPGRVQSINVGNGGSSAYSSSGGRGGFASGFSSSSGPGVSFGQTVTNVNGQQSVQTSTGFGDGSVNCTASTQARSMT</sequence>
<proteinExistence type="predicted"/>